<dbReference type="OrthoDB" id="8611435at2"/>
<dbReference type="RefSeq" id="WP_049644608.1">
    <property type="nucleotide sequence ID" value="NZ_LFTY01000002.1"/>
</dbReference>
<sequence length="136" mass="15279">MRFLTILFAVLLNFSTVQSASADSCWWHNGSLMRLQAFGNQRNFYYENPREGLWNAGVRRGTLLFNGTKSGNWYSGLSRVFSSSCPGNPLEYFVEGPVAPNQTQVTMQGTRERSRNCASTGQVVVDTLVFTYARDC</sequence>
<keyword evidence="1" id="KW-0732">Signal</keyword>
<evidence type="ECO:0000313" key="2">
    <source>
        <dbReference type="EMBL" id="KMW59076.1"/>
    </source>
</evidence>
<gene>
    <name evidence="2" type="ORF">AIOL_004057</name>
</gene>
<dbReference type="AlphaFoldDB" id="A0A0J9E8U7"/>
<reference evidence="2 3" key="1">
    <citation type="submission" date="2015-06" db="EMBL/GenBank/DDBJ databases">
        <title>Draft genome sequence of an Alphaproteobacteria species associated to the Mediterranean sponge Oscarella lobularis.</title>
        <authorList>
            <person name="Jourda C."/>
            <person name="Santini S."/>
            <person name="Claverie J.-M."/>
        </authorList>
    </citation>
    <scope>NUCLEOTIDE SEQUENCE [LARGE SCALE GENOMIC DNA]</scope>
    <source>
        <strain evidence="2">IGS</strain>
    </source>
</reference>
<dbReference type="PATRIC" id="fig|1675527.3.peg.4253"/>
<evidence type="ECO:0000313" key="3">
    <source>
        <dbReference type="Proteomes" id="UP000037178"/>
    </source>
</evidence>
<comment type="caution">
    <text evidence="2">The sequence shown here is derived from an EMBL/GenBank/DDBJ whole genome shotgun (WGS) entry which is preliminary data.</text>
</comment>
<feature type="chain" id="PRO_5005318242" evidence="1">
    <location>
        <begin position="23"/>
        <end position="136"/>
    </location>
</feature>
<evidence type="ECO:0000256" key="1">
    <source>
        <dbReference type="SAM" id="SignalP"/>
    </source>
</evidence>
<organism evidence="2 3">
    <name type="scientific">Candidatus Rhodobacter oscarellae</name>
    <dbReference type="NCBI Taxonomy" id="1675527"/>
    <lineage>
        <taxon>Bacteria</taxon>
        <taxon>Pseudomonadati</taxon>
        <taxon>Pseudomonadota</taxon>
        <taxon>Alphaproteobacteria</taxon>
        <taxon>Rhodobacterales</taxon>
        <taxon>Rhodobacter group</taxon>
        <taxon>Rhodobacter</taxon>
    </lineage>
</organism>
<dbReference type="STRING" id="1675527.AIOL_004057"/>
<name>A0A0J9E8U7_9RHOB</name>
<proteinExistence type="predicted"/>
<protein>
    <submittedName>
        <fullName evidence="2">Uncharacterized protein</fullName>
    </submittedName>
</protein>
<dbReference type="EMBL" id="LFTY01000002">
    <property type="protein sequence ID" value="KMW59076.1"/>
    <property type="molecule type" value="Genomic_DNA"/>
</dbReference>
<keyword evidence="3" id="KW-1185">Reference proteome</keyword>
<feature type="signal peptide" evidence="1">
    <location>
        <begin position="1"/>
        <end position="22"/>
    </location>
</feature>
<dbReference type="Proteomes" id="UP000037178">
    <property type="component" value="Unassembled WGS sequence"/>
</dbReference>
<accession>A0A0J9E8U7</accession>